<dbReference type="PROSITE" id="PS50885">
    <property type="entry name" value="HAMP"/>
    <property type="match status" value="1"/>
</dbReference>
<dbReference type="InterPro" id="IPR029151">
    <property type="entry name" value="Sensor-like_sf"/>
</dbReference>
<evidence type="ECO:0000313" key="15">
    <source>
        <dbReference type="Proteomes" id="UP001649381"/>
    </source>
</evidence>
<comment type="similarity">
    <text evidence="9">Belongs to the methyl-accepting chemotaxis (MCP) protein family.</text>
</comment>
<dbReference type="SUPFAM" id="SSF103190">
    <property type="entry name" value="Sensory domain-like"/>
    <property type="match status" value="1"/>
</dbReference>
<keyword evidence="4" id="KW-0145">Chemotaxis</keyword>
<keyword evidence="2" id="KW-1003">Cell membrane</keyword>
<evidence type="ECO:0000256" key="11">
    <source>
        <dbReference type="SAM" id="Phobius"/>
    </source>
</evidence>
<dbReference type="PANTHER" id="PTHR32089:SF114">
    <property type="entry name" value="METHYL-ACCEPTING CHEMOTAXIS PROTEIN MCPB"/>
    <property type="match status" value="1"/>
</dbReference>
<dbReference type="Gene3D" id="3.30.450.20">
    <property type="entry name" value="PAS domain"/>
    <property type="match status" value="2"/>
</dbReference>
<evidence type="ECO:0000256" key="5">
    <source>
        <dbReference type="ARBA" id="ARBA00022692"/>
    </source>
</evidence>
<evidence type="ECO:0000256" key="7">
    <source>
        <dbReference type="ARBA" id="ARBA00023136"/>
    </source>
</evidence>
<dbReference type="Gene3D" id="1.10.287.950">
    <property type="entry name" value="Methyl-accepting chemotaxis protein"/>
    <property type="match status" value="1"/>
</dbReference>
<comment type="subcellular location">
    <subcellularLocation>
        <location evidence="1">Cell membrane</location>
        <topology evidence="1">Multi-pass membrane protein</topology>
    </subcellularLocation>
</comment>
<accession>A0ABS9GWU7</accession>
<dbReference type="Pfam" id="PF00672">
    <property type="entry name" value="HAMP"/>
    <property type="match status" value="1"/>
</dbReference>
<dbReference type="Pfam" id="PF02743">
    <property type="entry name" value="dCache_1"/>
    <property type="match status" value="1"/>
</dbReference>
<dbReference type="Pfam" id="PF00015">
    <property type="entry name" value="MCPsignal"/>
    <property type="match status" value="1"/>
</dbReference>
<dbReference type="InterPro" id="IPR004089">
    <property type="entry name" value="MCPsignal_dom"/>
</dbReference>
<keyword evidence="7 11" id="KW-0472">Membrane</keyword>
<evidence type="ECO:0000313" key="14">
    <source>
        <dbReference type="EMBL" id="MCF6136196.1"/>
    </source>
</evidence>
<feature type="transmembrane region" description="Helical" evidence="11">
    <location>
        <begin position="288"/>
        <end position="308"/>
    </location>
</feature>
<keyword evidence="8 10" id="KW-0807">Transducer</keyword>
<evidence type="ECO:0000256" key="1">
    <source>
        <dbReference type="ARBA" id="ARBA00004651"/>
    </source>
</evidence>
<dbReference type="SMART" id="SM00283">
    <property type="entry name" value="MA"/>
    <property type="match status" value="1"/>
</dbReference>
<keyword evidence="5 11" id="KW-0812">Transmembrane</keyword>
<proteinExistence type="inferred from homology"/>
<dbReference type="SMART" id="SM00304">
    <property type="entry name" value="HAMP"/>
    <property type="match status" value="1"/>
</dbReference>
<dbReference type="InterPro" id="IPR033479">
    <property type="entry name" value="dCache_1"/>
</dbReference>
<dbReference type="Proteomes" id="UP001649381">
    <property type="component" value="Unassembled WGS sequence"/>
</dbReference>
<comment type="caution">
    <text evidence="14">The sequence shown here is derived from an EMBL/GenBank/DDBJ whole genome shotgun (WGS) entry which is preliminary data.</text>
</comment>
<feature type="transmembrane region" description="Helical" evidence="11">
    <location>
        <begin position="9"/>
        <end position="29"/>
    </location>
</feature>
<evidence type="ECO:0000256" key="4">
    <source>
        <dbReference type="ARBA" id="ARBA00022500"/>
    </source>
</evidence>
<evidence type="ECO:0000256" key="6">
    <source>
        <dbReference type="ARBA" id="ARBA00022989"/>
    </source>
</evidence>
<sequence>MFKKLQTKLMLVMALILFVSLFAVAFLTYDRVKDTMESNVDTQSEAKVDQMSSQISMYLSGIEQTMLRYSQDERVIAALKSSNEGGENEDSDWKIVDRDFSQYLGLNENVAYLYLASPNKKMKITPFLELPADYDPTSRPWYQTATEKQEKVIWTDPYEDAATKEYVLTTAKTVVDPESDQVLGVIAMDMSLQNLANVVKNTDVQYDGFPFLFDQSGLAMVHPTLKGEKALEKNAFVKDMFASKDRTVQDEKEDRFIKFDTIELTGWKVGTSTPNEALTQEAGNIRNVILIIAFVIVIISIAISYFVARGITRPVKQLRDQLTLVASGDLTVKAETKSKDEIGELTTHFNSMVDKMRGLLYSVKDSSFQVTESAESLSAVAEETIASSEEVARAVTDIATGSSQQASDVESTHLRAINLSEDIERISEQTKSMLILSESANHANQQGMDQITTLRTKNQQSNDVLESVETVINGLNDKIKEVEEVISTITEISEKTNLLALNAGIEAARAGESGRGFAVVATEVRKLAEQSAVATERVKSILKGIENESKRVGVEMDHTKEISQEQSEVVEGTEAAFKVLAESLNEMITSITSVGDDVTNLSAHKDAVMESIQNISAVAQQAAASSEEVSASTDEQQRALESVGHSAEALNTASNALIELVQQFKVEAVIEEDEIKE</sequence>
<evidence type="ECO:0000259" key="12">
    <source>
        <dbReference type="PROSITE" id="PS50111"/>
    </source>
</evidence>
<dbReference type="InterPro" id="IPR003660">
    <property type="entry name" value="HAMP_dom"/>
</dbReference>
<dbReference type="EMBL" id="JAKIJS010000001">
    <property type="protein sequence ID" value="MCF6136196.1"/>
    <property type="molecule type" value="Genomic_DNA"/>
</dbReference>
<organism evidence="14 15">
    <name type="scientific">Pseudalkalibacillus berkeleyi</name>
    <dbReference type="NCBI Taxonomy" id="1069813"/>
    <lineage>
        <taxon>Bacteria</taxon>
        <taxon>Bacillati</taxon>
        <taxon>Bacillota</taxon>
        <taxon>Bacilli</taxon>
        <taxon>Bacillales</taxon>
        <taxon>Fictibacillaceae</taxon>
        <taxon>Pseudalkalibacillus</taxon>
    </lineage>
</organism>
<dbReference type="CDD" id="cd12913">
    <property type="entry name" value="PDC1_MCP_like"/>
    <property type="match status" value="1"/>
</dbReference>
<dbReference type="PANTHER" id="PTHR32089">
    <property type="entry name" value="METHYL-ACCEPTING CHEMOTAXIS PROTEIN MCPB"/>
    <property type="match status" value="1"/>
</dbReference>
<evidence type="ECO:0000256" key="3">
    <source>
        <dbReference type="ARBA" id="ARBA00022481"/>
    </source>
</evidence>
<dbReference type="SUPFAM" id="SSF58104">
    <property type="entry name" value="Methyl-accepting chemotaxis protein (MCP) signaling domain"/>
    <property type="match status" value="1"/>
</dbReference>
<keyword evidence="3" id="KW-0488">Methylation</keyword>
<dbReference type="RefSeq" id="WP_236330468.1">
    <property type="nucleotide sequence ID" value="NZ_JAKIJS010000001.1"/>
</dbReference>
<dbReference type="CDD" id="cd06225">
    <property type="entry name" value="HAMP"/>
    <property type="match status" value="1"/>
</dbReference>
<feature type="domain" description="Methyl-accepting transducer" evidence="12">
    <location>
        <begin position="380"/>
        <end position="637"/>
    </location>
</feature>
<evidence type="ECO:0000256" key="2">
    <source>
        <dbReference type="ARBA" id="ARBA00022475"/>
    </source>
</evidence>
<dbReference type="PROSITE" id="PS50111">
    <property type="entry name" value="CHEMOTAXIS_TRANSDUC_2"/>
    <property type="match status" value="1"/>
</dbReference>
<gene>
    <name evidence="14" type="ORF">L2716_00550</name>
</gene>
<feature type="domain" description="HAMP" evidence="13">
    <location>
        <begin position="309"/>
        <end position="361"/>
    </location>
</feature>
<reference evidence="14 15" key="1">
    <citation type="submission" date="2022-01" db="EMBL/GenBank/DDBJ databases">
        <title>Alkalihalobacillus sp. EGI L200015, a novel bacterium isolated from a salt lake sediment.</title>
        <authorList>
            <person name="Gao L."/>
            <person name="Fang B.-Z."/>
            <person name="Li W.-J."/>
        </authorList>
    </citation>
    <scope>NUCLEOTIDE SEQUENCE [LARGE SCALE GENOMIC DNA]</scope>
    <source>
        <strain evidence="14 15">KCTC 12718</strain>
    </source>
</reference>
<evidence type="ECO:0000256" key="10">
    <source>
        <dbReference type="PROSITE-ProRule" id="PRU00284"/>
    </source>
</evidence>
<keyword evidence="15" id="KW-1185">Reference proteome</keyword>
<evidence type="ECO:0000256" key="9">
    <source>
        <dbReference type="ARBA" id="ARBA00029447"/>
    </source>
</evidence>
<keyword evidence="6 11" id="KW-1133">Transmembrane helix</keyword>
<dbReference type="CDD" id="cd12912">
    <property type="entry name" value="PDC2_MCP_like"/>
    <property type="match status" value="1"/>
</dbReference>
<evidence type="ECO:0000256" key="8">
    <source>
        <dbReference type="ARBA" id="ARBA00023224"/>
    </source>
</evidence>
<protein>
    <submittedName>
        <fullName evidence="14">Methyl-accepting chemotaxis protein</fullName>
    </submittedName>
</protein>
<dbReference type="Gene3D" id="1.10.8.500">
    <property type="entry name" value="HAMP domain in histidine kinase"/>
    <property type="match status" value="1"/>
</dbReference>
<name>A0ABS9GWU7_9BACL</name>
<evidence type="ECO:0000259" key="13">
    <source>
        <dbReference type="PROSITE" id="PS50885"/>
    </source>
</evidence>